<evidence type="ECO:0000259" key="1">
    <source>
        <dbReference type="Pfam" id="PF00534"/>
    </source>
</evidence>
<dbReference type="EMBL" id="QNQU01000004">
    <property type="protein sequence ID" value="RBQ09999.1"/>
    <property type="molecule type" value="Genomic_DNA"/>
</dbReference>
<feature type="domain" description="Glycosyl transferase family 1" evidence="1">
    <location>
        <begin position="243"/>
        <end position="395"/>
    </location>
</feature>
<dbReference type="Pfam" id="PF00534">
    <property type="entry name" value="Glycos_transf_1"/>
    <property type="match status" value="1"/>
</dbReference>
<dbReference type="CDD" id="cd03801">
    <property type="entry name" value="GT4_PimA-like"/>
    <property type="match status" value="1"/>
</dbReference>
<dbReference type="Gene3D" id="3.40.50.2000">
    <property type="entry name" value="Glycogen Phosphorylase B"/>
    <property type="match status" value="2"/>
</dbReference>
<reference evidence="2 3" key="1">
    <citation type="submission" date="2018-07" db="EMBL/GenBank/DDBJ databases">
        <title>A draft genome of a endophytic bacteria, a new species of Pedobacter.</title>
        <authorList>
            <person name="Zhang Z.D."/>
            <person name="Chen Z.J."/>
        </authorList>
    </citation>
    <scope>NUCLEOTIDE SEQUENCE [LARGE SCALE GENOMIC DNA]</scope>
    <source>
        <strain evidence="2 3">RS10</strain>
    </source>
</reference>
<sequence length="427" mass="49186">MIKKAETTSIINAVVHASPGIGKFSTETIKAYNQENYLKFMCTTVAFHPANSYVNLLLKIFPFIKKRLKNRFFTDVPDHKIKLYPWKEVCRLLAVRFLSLKSADIIWEWAELNFDKWVARKLNHSVKIVHCYEHAALSTFERAQQINCFKILEQTSQHYSFYEALLNEQFKQYPLLKSEYNEHISGKLFSKRNKRKQKECELADLIICNSTFTLKTLINAGVDENKILKIPLAYPVISDTHSKNEEKKQFIFICIGSLSIRKGTHILLEVWRKYFADCADARLILAGSNSLPKEFTENLPLNIEFKGFLGKSDLNELYENADLLVFPTLADGFGMVITEAMANGLTVLTTNNSAGYDLIDNDVDGFLVEAGNADQLAKKMLWIKQNKTILPEMSRLILEKAKKYQWSDYRALLIKSISERYQNHLNP</sequence>
<protein>
    <recommendedName>
        <fullName evidence="1">Glycosyl transferase family 1 domain-containing protein</fullName>
    </recommendedName>
</protein>
<dbReference type="PANTHER" id="PTHR45947:SF3">
    <property type="entry name" value="SULFOQUINOVOSYL TRANSFERASE SQD2"/>
    <property type="match status" value="1"/>
</dbReference>
<comment type="caution">
    <text evidence="2">The sequence shown here is derived from an EMBL/GenBank/DDBJ whole genome shotgun (WGS) entry which is preliminary data.</text>
</comment>
<name>A0A366L951_9SPHI</name>
<evidence type="ECO:0000313" key="3">
    <source>
        <dbReference type="Proteomes" id="UP000252081"/>
    </source>
</evidence>
<keyword evidence="3" id="KW-1185">Reference proteome</keyword>
<proteinExistence type="predicted"/>
<dbReference type="RefSeq" id="WP_113947934.1">
    <property type="nucleotide sequence ID" value="NZ_QNQU01000004.1"/>
</dbReference>
<dbReference type="InterPro" id="IPR050194">
    <property type="entry name" value="Glycosyltransferase_grp1"/>
</dbReference>
<gene>
    <name evidence="2" type="ORF">DRW42_06060</name>
</gene>
<dbReference type="AlphaFoldDB" id="A0A366L951"/>
<accession>A0A366L951</accession>
<dbReference type="OrthoDB" id="596635at2"/>
<evidence type="ECO:0000313" key="2">
    <source>
        <dbReference type="EMBL" id="RBQ09999.1"/>
    </source>
</evidence>
<organism evidence="2 3">
    <name type="scientific">Pedobacter miscanthi</name>
    <dbReference type="NCBI Taxonomy" id="2259170"/>
    <lineage>
        <taxon>Bacteria</taxon>
        <taxon>Pseudomonadati</taxon>
        <taxon>Bacteroidota</taxon>
        <taxon>Sphingobacteriia</taxon>
        <taxon>Sphingobacteriales</taxon>
        <taxon>Sphingobacteriaceae</taxon>
        <taxon>Pedobacter</taxon>
    </lineage>
</organism>
<dbReference type="InterPro" id="IPR001296">
    <property type="entry name" value="Glyco_trans_1"/>
</dbReference>
<dbReference type="SUPFAM" id="SSF53756">
    <property type="entry name" value="UDP-Glycosyltransferase/glycogen phosphorylase"/>
    <property type="match status" value="1"/>
</dbReference>
<dbReference type="Proteomes" id="UP000252081">
    <property type="component" value="Unassembled WGS sequence"/>
</dbReference>
<dbReference type="PANTHER" id="PTHR45947">
    <property type="entry name" value="SULFOQUINOVOSYL TRANSFERASE SQD2"/>
    <property type="match status" value="1"/>
</dbReference>
<dbReference type="GO" id="GO:0016757">
    <property type="term" value="F:glycosyltransferase activity"/>
    <property type="evidence" value="ECO:0007669"/>
    <property type="project" value="InterPro"/>
</dbReference>